<dbReference type="GO" id="GO:0006351">
    <property type="term" value="P:DNA-templated transcription"/>
    <property type="evidence" value="ECO:0007669"/>
    <property type="project" value="TreeGrafter"/>
</dbReference>
<dbReference type="PANTHER" id="PTHR30537">
    <property type="entry name" value="HTH-TYPE TRANSCRIPTIONAL REGULATOR"/>
    <property type="match status" value="1"/>
</dbReference>
<sequence>MKKRHASLPSSLNALRVFEAASRNLSFTLAAEELNVTQSAVSRQIKQLEENIGIALFIRQHRALTLTNEGKSLADLLTRQFSELNGHIDQLKHQDDNTLRLNVAMSLAVRWLIPRLHSFKEQQPDIDIVLSSIIGNSSDEVSLANDEYDIAIYNYEDKPQNRFDSIFLRDELLAPVYSALIAPETQQLTLEEALCFPLLHPTKDRSDWRNWLAQSGIRFSHQDNGLTFDTLDMALTSCMAGQGIAMTDLLLVVNELEKGFLQLPHPVTIIEGPWRYAYVCQKQNAITRTFITWLKEQVALEREQFEVLAKTKGWQIQTASL</sequence>
<dbReference type="InterPro" id="IPR036388">
    <property type="entry name" value="WH-like_DNA-bd_sf"/>
</dbReference>
<protein>
    <submittedName>
        <fullName evidence="6">LysR family transcriptional regulator</fullName>
    </submittedName>
</protein>
<dbReference type="Gene3D" id="1.10.10.10">
    <property type="entry name" value="Winged helix-like DNA-binding domain superfamily/Winged helix DNA-binding domain"/>
    <property type="match status" value="1"/>
</dbReference>
<dbReference type="GO" id="GO:0003700">
    <property type="term" value="F:DNA-binding transcription factor activity"/>
    <property type="evidence" value="ECO:0007669"/>
    <property type="project" value="InterPro"/>
</dbReference>
<keyword evidence="3" id="KW-0238">DNA-binding</keyword>
<dbReference type="OrthoDB" id="5526340at2"/>
<dbReference type="EMBL" id="PYLZ01000005">
    <property type="protein sequence ID" value="PSW24683.1"/>
    <property type="molecule type" value="Genomic_DNA"/>
</dbReference>
<dbReference type="AlphaFoldDB" id="A0A0J8V5D7"/>
<keyword evidence="2" id="KW-0805">Transcription regulation</keyword>
<dbReference type="InterPro" id="IPR036390">
    <property type="entry name" value="WH_DNA-bd_sf"/>
</dbReference>
<evidence type="ECO:0000256" key="3">
    <source>
        <dbReference type="ARBA" id="ARBA00023125"/>
    </source>
</evidence>
<keyword evidence="7" id="KW-1185">Reference proteome</keyword>
<dbReference type="Proteomes" id="UP000240481">
    <property type="component" value="Unassembled WGS sequence"/>
</dbReference>
<dbReference type="Gene3D" id="3.40.190.10">
    <property type="entry name" value="Periplasmic binding protein-like II"/>
    <property type="match status" value="2"/>
</dbReference>
<dbReference type="STRING" id="680026.AB733_23200"/>
<dbReference type="GO" id="GO:0043565">
    <property type="term" value="F:sequence-specific DNA binding"/>
    <property type="evidence" value="ECO:0007669"/>
    <property type="project" value="TreeGrafter"/>
</dbReference>
<comment type="caution">
    <text evidence="6">The sequence shown here is derived from an EMBL/GenBank/DDBJ whole genome shotgun (WGS) entry which is preliminary data.</text>
</comment>
<dbReference type="SUPFAM" id="SSF46785">
    <property type="entry name" value="Winged helix' DNA-binding domain"/>
    <property type="match status" value="1"/>
</dbReference>
<feature type="domain" description="HTH lysR-type" evidence="5">
    <location>
        <begin position="12"/>
        <end position="67"/>
    </location>
</feature>
<keyword evidence="4" id="KW-0804">Transcription</keyword>
<evidence type="ECO:0000259" key="5">
    <source>
        <dbReference type="PROSITE" id="PS50931"/>
    </source>
</evidence>
<evidence type="ECO:0000256" key="4">
    <source>
        <dbReference type="ARBA" id="ARBA00023163"/>
    </source>
</evidence>
<dbReference type="Pfam" id="PF03466">
    <property type="entry name" value="LysR_substrate"/>
    <property type="match status" value="1"/>
</dbReference>
<name>A0A0J8V5D7_9GAMM</name>
<reference evidence="6 7" key="1">
    <citation type="submission" date="2018-01" db="EMBL/GenBank/DDBJ databases">
        <title>Whole genome sequencing of Histamine producing bacteria.</title>
        <authorList>
            <person name="Butler K."/>
        </authorList>
    </citation>
    <scope>NUCLEOTIDE SEQUENCE [LARGE SCALE GENOMIC DNA]</scope>
    <source>
        <strain evidence="6 7">DSM 24669</strain>
    </source>
</reference>
<evidence type="ECO:0000313" key="7">
    <source>
        <dbReference type="Proteomes" id="UP000240481"/>
    </source>
</evidence>
<dbReference type="RefSeq" id="WP_048900941.1">
    <property type="nucleotide sequence ID" value="NZ_AP024853.1"/>
</dbReference>
<dbReference type="PANTHER" id="PTHR30537:SF32">
    <property type="entry name" value="HTH-TYPE TRANSCRIPTIONAL REGULATOR DSDC"/>
    <property type="match status" value="1"/>
</dbReference>
<proteinExistence type="inferred from homology"/>
<dbReference type="Pfam" id="PF00126">
    <property type="entry name" value="HTH_1"/>
    <property type="match status" value="1"/>
</dbReference>
<comment type="similarity">
    <text evidence="1">Belongs to the LysR transcriptional regulatory family.</text>
</comment>
<dbReference type="InterPro" id="IPR000847">
    <property type="entry name" value="LysR_HTH_N"/>
</dbReference>
<evidence type="ECO:0000256" key="1">
    <source>
        <dbReference type="ARBA" id="ARBA00009437"/>
    </source>
</evidence>
<organism evidence="6 7">
    <name type="scientific">Photobacterium swingsii</name>
    <dbReference type="NCBI Taxonomy" id="680026"/>
    <lineage>
        <taxon>Bacteria</taxon>
        <taxon>Pseudomonadati</taxon>
        <taxon>Pseudomonadota</taxon>
        <taxon>Gammaproteobacteria</taxon>
        <taxon>Vibrionales</taxon>
        <taxon>Vibrionaceae</taxon>
        <taxon>Photobacterium</taxon>
    </lineage>
</organism>
<dbReference type="InterPro" id="IPR058163">
    <property type="entry name" value="LysR-type_TF_proteobact-type"/>
</dbReference>
<evidence type="ECO:0000256" key="2">
    <source>
        <dbReference type="ARBA" id="ARBA00023015"/>
    </source>
</evidence>
<dbReference type="InterPro" id="IPR005119">
    <property type="entry name" value="LysR_subst-bd"/>
</dbReference>
<gene>
    <name evidence="6" type="ORF">C9I94_11260</name>
</gene>
<dbReference type="PRINTS" id="PR00039">
    <property type="entry name" value="HTHLYSR"/>
</dbReference>
<dbReference type="SUPFAM" id="SSF53850">
    <property type="entry name" value="Periplasmic binding protein-like II"/>
    <property type="match status" value="1"/>
</dbReference>
<dbReference type="PROSITE" id="PS50931">
    <property type="entry name" value="HTH_LYSR"/>
    <property type="match status" value="1"/>
</dbReference>
<accession>A0A0J8V5D7</accession>
<dbReference type="FunFam" id="1.10.10.10:FF:000038">
    <property type="entry name" value="Glycine cleavage system transcriptional activator"/>
    <property type="match status" value="1"/>
</dbReference>
<evidence type="ECO:0000313" key="6">
    <source>
        <dbReference type="EMBL" id="PSW24683.1"/>
    </source>
</evidence>